<proteinExistence type="inferred from homology"/>
<evidence type="ECO:0000259" key="4">
    <source>
        <dbReference type="PROSITE" id="PS51085"/>
    </source>
</evidence>
<dbReference type="AlphaFoldDB" id="A0A1M6SML4"/>
<dbReference type="InterPro" id="IPR036010">
    <property type="entry name" value="2Fe-2S_ferredoxin-like_sf"/>
</dbReference>
<evidence type="ECO:0000313" key="6">
    <source>
        <dbReference type="Proteomes" id="UP000184386"/>
    </source>
</evidence>
<feature type="domain" description="2Fe-2S ferredoxin-type" evidence="4">
    <location>
        <begin position="1"/>
        <end position="92"/>
    </location>
</feature>
<dbReference type="PROSITE" id="PS51085">
    <property type="entry name" value="2FE2S_FER_2"/>
    <property type="match status" value="1"/>
</dbReference>
<dbReference type="GO" id="GO:0009060">
    <property type="term" value="P:aerobic respiration"/>
    <property type="evidence" value="ECO:0007669"/>
    <property type="project" value="TreeGrafter"/>
</dbReference>
<reference evidence="5 6" key="1">
    <citation type="submission" date="2016-11" db="EMBL/GenBank/DDBJ databases">
        <authorList>
            <person name="Jaros S."/>
            <person name="Januszkiewicz K."/>
            <person name="Wedrychowicz H."/>
        </authorList>
    </citation>
    <scope>NUCLEOTIDE SEQUENCE [LARGE SCALE GENOMIC DNA]</scope>
    <source>
        <strain evidence="5 6">DSM 15929</strain>
    </source>
</reference>
<dbReference type="Gene3D" id="3.10.20.30">
    <property type="match status" value="1"/>
</dbReference>
<dbReference type="InterPro" id="IPR050573">
    <property type="entry name" value="SDH/FRD_Iron-Sulfur"/>
</dbReference>
<name>A0A1M6SML4_9FIRM</name>
<dbReference type="SUPFAM" id="SSF54292">
    <property type="entry name" value="2Fe-2S ferredoxin-like"/>
    <property type="match status" value="1"/>
</dbReference>
<dbReference type="Pfam" id="PF13085">
    <property type="entry name" value="Fer2_3"/>
    <property type="match status" value="1"/>
</dbReference>
<dbReference type="Proteomes" id="UP000184386">
    <property type="component" value="Unassembled WGS sequence"/>
</dbReference>
<dbReference type="RefSeq" id="WP_073276410.1">
    <property type="nucleotide sequence ID" value="NZ_FRAC01000012.1"/>
</dbReference>
<dbReference type="InterPro" id="IPR001041">
    <property type="entry name" value="2Fe-2S_ferredoxin-type"/>
</dbReference>
<dbReference type="GO" id="GO:0022904">
    <property type="term" value="P:respiratory electron transport chain"/>
    <property type="evidence" value="ECO:0007669"/>
    <property type="project" value="TreeGrafter"/>
</dbReference>
<dbReference type="GO" id="GO:0009055">
    <property type="term" value="F:electron transfer activity"/>
    <property type="evidence" value="ECO:0007669"/>
    <property type="project" value="InterPro"/>
</dbReference>
<evidence type="ECO:0000313" key="5">
    <source>
        <dbReference type="EMBL" id="SHK45991.1"/>
    </source>
</evidence>
<accession>A0A1M6SML4</accession>
<keyword evidence="6" id="KW-1185">Reference proteome</keyword>
<comment type="cofactor">
    <cofactor evidence="3">
        <name>[2Fe-2S] cluster</name>
        <dbReference type="ChEBI" id="CHEBI:190135"/>
    </cofactor>
</comment>
<organism evidence="5 6">
    <name type="scientific">Anaerocolumna jejuensis DSM 15929</name>
    <dbReference type="NCBI Taxonomy" id="1121322"/>
    <lineage>
        <taxon>Bacteria</taxon>
        <taxon>Bacillati</taxon>
        <taxon>Bacillota</taxon>
        <taxon>Clostridia</taxon>
        <taxon>Lachnospirales</taxon>
        <taxon>Lachnospiraceae</taxon>
        <taxon>Anaerocolumna</taxon>
    </lineage>
</organism>
<dbReference type="STRING" id="1121322.SAMN02745136_02521"/>
<dbReference type="PANTHER" id="PTHR11921:SF29">
    <property type="entry name" value="SUCCINATE DEHYDROGENASE [UBIQUINONE] IRON-SULFUR SUBUNIT, MITOCHONDRIAL"/>
    <property type="match status" value="1"/>
</dbReference>
<dbReference type="GO" id="GO:0051536">
    <property type="term" value="F:iron-sulfur cluster binding"/>
    <property type="evidence" value="ECO:0007669"/>
    <property type="project" value="InterPro"/>
</dbReference>
<comment type="similarity">
    <text evidence="2">Belongs to the succinate dehydrogenase/fumarate reductase iron-sulfur protein family.</text>
</comment>
<dbReference type="InterPro" id="IPR012675">
    <property type="entry name" value="Beta-grasp_dom_sf"/>
</dbReference>
<evidence type="ECO:0000256" key="1">
    <source>
        <dbReference type="ARBA" id="ARBA00001927"/>
    </source>
</evidence>
<dbReference type="EMBL" id="FRAC01000012">
    <property type="protein sequence ID" value="SHK45991.1"/>
    <property type="molecule type" value="Genomic_DNA"/>
</dbReference>
<dbReference type="InterPro" id="IPR025192">
    <property type="entry name" value="Succ_DH/fum_Rdtase_N"/>
</dbReference>
<gene>
    <name evidence="5" type="ORF">SAMN02745136_02521</name>
</gene>
<evidence type="ECO:0000256" key="2">
    <source>
        <dbReference type="ARBA" id="ARBA00009433"/>
    </source>
</evidence>
<sequence>MKIKLYRFNPMTDSESRFDSYNVPAASNWTVMDVLDYISENLDSTIAYFKHGACDHGICGRCALRVNGIAKLACSTEIAEEETLEITPINEKVIRDLVVKP</sequence>
<protein>
    <submittedName>
        <fullName evidence="5">Succinate dehydrogenase / fumarate reductase iron-sulfur subunit</fullName>
    </submittedName>
</protein>
<comment type="cofactor">
    <cofactor evidence="1">
        <name>[3Fe-4S] cluster</name>
        <dbReference type="ChEBI" id="CHEBI:21137"/>
    </cofactor>
</comment>
<dbReference type="PANTHER" id="PTHR11921">
    <property type="entry name" value="SUCCINATE DEHYDROGENASE IRON-SULFUR PROTEIN"/>
    <property type="match status" value="1"/>
</dbReference>
<evidence type="ECO:0000256" key="3">
    <source>
        <dbReference type="ARBA" id="ARBA00034078"/>
    </source>
</evidence>